<gene>
    <name evidence="2" type="ORF">C8N29_103190</name>
</gene>
<accession>A0A2T5J1X6</accession>
<dbReference type="EMBL" id="QAON01000003">
    <property type="protein sequence ID" value="PTQ90437.1"/>
    <property type="molecule type" value="Genomic_DNA"/>
</dbReference>
<keyword evidence="3" id="KW-1185">Reference proteome</keyword>
<evidence type="ECO:0000313" key="2">
    <source>
        <dbReference type="EMBL" id="PTQ90437.1"/>
    </source>
</evidence>
<protein>
    <submittedName>
        <fullName evidence="2">Uncharacterized protein</fullName>
    </submittedName>
</protein>
<comment type="caution">
    <text evidence="2">The sequence shown here is derived from an EMBL/GenBank/DDBJ whole genome shotgun (WGS) entry which is preliminary data.</text>
</comment>
<dbReference type="Proteomes" id="UP000244223">
    <property type="component" value="Unassembled WGS sequence"/>
</dbReference>
<dbReference type="RefSeq" id="WP_239986957.1">
    <property type="nucleotide sequence ID" value="NZ_QAON01000003.1"/>
</dbReference>
<dbReference type="AlphaFoldDB" id="A0A2T5J1X6"/>
<name>A0A2T5J1X6_9GAMM</name>
<sequence>MPEAILEIVELETGEVVLRRSDSSEGSSEPFVSIKFSEEAKVLVNHQSANLARFMISVGLQMVAKIHAEALQEAGVEQTATDDTDESPVPPNSRLH</sequence>
<feature type="region of interest" description="Disordered" evidence="1">
    <location>
        <begin position="74"/>
        <end position="96"/>
    </location>
</feature>
<proteinExistence type="predicted"/>
<evidence type="ECO:0000256" key="1">
    <source>
        <dbReference type="SAM" id="MobiDB-lite"/>
    </source>
</evidence>
<evidence type="ECO:0000313" key="3">
    <source>
        <dbReference type="Proteomes" id="UP000244223"/>
    </source>
</evidence>
<reference evidence="2 3" key="1">
    <citation type="submission" date="2018-04" db="EMBL/GenBank/DDBJ databases">
        <title>Genomic Encyclopedia of Archaeal and Bacterial Type Strains, Phase II (KMG-II): from individual species to whole genera.</title>
        <authorList>
            <person name="Goeker M."/>
        </authorList>
    </citation>
    <scope>NUCLEOTIDE SEQUENCE [LARGE SCALE GENOMIC DNA]</scope>
    <source>
        <strain evidence="2 3">DSM 5822</strain>
    </source>
</reference>
<organism evidence="2 3">
    <name type="scientific">Agitococcus lubricus</name>
    <dbReference type="NCBI Taxonomy" id="1077255"/>
    <lineage>
        <taxon>Bacteria</taxon>
        <taxon>Pseudomonadati</taxon>
        <taxon>Pseudomonadota</taxon>
        <taxon>Gammaproteobacteria</taxon>
        <taxon>Moraxellales</taxon>
        <taxon>Moraxellaceae</taxon>
        <taxon>Agitococcus</taxon>
    </lineage>
</organism>